<dbReference type="InterPro" id="IPR011658">
    <property type="entry name" value="PA14_dom"/>
</dbReference>
<dbReference type="InterPro" id="IPR013320">
    <property type="entry name" value="ConA-like_dom_sf"/>
</dbReference>
<accession>A0ABV4YSR3</accession>
<dbReference type="InterPro" id="IPR013783">
    <property type="entry name" value="Ig-like_fold"/>
</dbReference>
<evidence type="ECO:0000313" key="7">
    <source>
        <dbReference type="Proteomes" id="UP001241748"/>
    </source>
</evidence>
<evidence type="ECO:0000256" key="3">
    <source>
        <dbReference type="ARBA" id="ARBA00023295"/>
    </source>
</evidence>
<feature type="signal peptide" evidence="4">
    <location>
        <begin position="1"/>
        <end position="24"/>
    </location>
</feature>
<dbReference type="Pfam" id="PF07691">
    <property type="entry name" value="PA14"/>
    <property type="match status" value="1"/>
</dbReference>
<dbReference type="SUPFAM" id="SSF49899">
    <property type="entry name" value="Concanavalin A-like lectins/glucanases"/>
    <property type="match status" value="1"/>
</dbReference>
<feature type="domain" description="PA14" evidence="5">
    <location>
        <begin position="36"/>
        <end position="180"/>
    </location>
</feature>
<protein>
    <submittedName>
        <fullName evidence="6">PA14 domain-containing protein</fullName>
    </submittedName>
</protein>
<evidence type="ECO:0000256" key="2">
    <source>
        <dbReference type="ARBA" id="ARBA00022801"/>
    </source>
</evidence>
<keyword evidence="2" id="KW-0378">Hydrolase</keyword>
<dbReference type="InterPro" id="IPR006103">
    <property type="entry name" value="Glyco_hydro_2_cat"/>
</dbReference>
<name>A0ABV4YSR3_9BACI</name>
<dbReference type="Proteomes" id="UP001241748">
    <property type="component" value="Unassembled WGS sequence"/>
</dbReference>
<comment type="similarity">
    <text evidence="1">Belongs to the glycosyl hydrolase 2 family.</text>
</comment>
<sequence>MKKKLLVFSSVMTMVLSQAVGLSAAPPSTVKAADMEKVHGLKGEYYTSSGPGKFDFNQLKTTIVDYNINFPDLEPSLNLFTGQQDDVNVRWTGKIVPEHTEDYTFYMIGDNGFRVWIDGKLAIDFWEDKWDLEQKSAPIKLEAGKEYDIKIEYFENYGGSNLRLYWSSPSTEKQIVPSSAFFLPDGYSLSNDIKTIKVLEDGKHVELVFNHELAALPEGLQKNFKVNLSGRQWELANLSLKKDDPSTIVLETTTPIYERSASNVLVSYDGDGNIVTKEGKVVAEFLNRAENLSQFNIKSPWADQVDPKNVLPEYPRPQLVRDKWLNLNGEWEFQRAAAGEAVPTGEKLEESILVPFAAESELSGIDRQEKHMWYKRSFTVPSNWNGERVKLNFDAVDYKSVVYVNGEKVGEHIGGYDSFSFDITDHLVKGDNELIVEVYDETSGGQARGKQTTNPEGIWYESTSGIWQSVWLEPVKEAHIESIKTVADIHEDKVNVTVNGQNLENKTIEAIVYQKGKKVGVATGKAGETFEVSVPNPHLWTTKDPYLYDLQVNVKDSTGVLDTVKSYFGMREISLGKVNGQLRPLLNGEFIFQMGPLDQGYWPESGLTAPTDEALKFDIEKTKDLGFNMIRKHIKVEPERWYYWADKLGMIVWQDMPSMEGSGAGARATDADRKQYEIEFNEMIQEKYNHPSIFLWTVFNEGWGQYDTVRMTKWVESLDPTRLVSNASGWTDAKVGDVLDWHTYTAPRSPQVEENRIAVIGEYGGLGLATPGHEWGTTGWNYVMMKDKEEVTNTYVDYIESLKRYMYGNGLSAAVYTQTTDVEGELNGLLTYDREIVKMDEDSVREANQSLIALSSAKVVLKEKIEDAKATQKGAKKGDGPGEYSNEAIKFLKDSIKSANKVYNNPKATSDEQFAAVNSLTKQLAEFKDMVIPPIEAGAQVDQFDSSTLSQAWSIFQEDATKWSLADNPGHLVITAQQGDSHESNNSIKNVFLQNAPSGDFEITTKLNASIKNNHEQGGLYIWQDANNYVRFGHVWDNGLKLETAKEENAKYSKAPNIAQHPGDETVYLKIKKTGNVISTFFWANGEWHKAADPITAEFNVSQVGIYGASPVSGQLVPMTFDYFTLQSLQ</sequence>
<dbReference type="Pfam" id="PF00703">
    <property type="entry name" value="Glyco_hydro_2"/>
    <property type="match status" value="1"/>
</dbReference>
<dbReference type="Gene3D" id="2.60.40.10">
    <property type="entry name" value="Immunoglobulins"/>
    <property type="match status" value="1"/>
</dbReference>
<dbReference type="PANTHER" id="PTHR42732">
    <property type="entry name" value="BETA-GALACTOSIDASE"/>
    <property type="match status" value="1"/>
</dbReference>
<dbReference type="Gene3D" id="3.90.182.10">
    <property type="entry name" value="Toxin - Anthrax Protective Antigen,domain 1"/>
    <property type="match status" value="1"/>
</dbReference>
<dbReference type="Pfam" id="PF02836">
    <property type="entry name" value="Glyco_hydro_2_C"/>
    <property type="match status" value="1"/>
</dbReference>
<dbReference type="InterPro" id="IPR006102">
    <property type="entry name" value="Ig-like_GH2"/>
</dbReference>
<dbReference type="InterPro" id="IPR037524">
    <property type="entry name" value="PA14/GLEYA"/>
</dbReference>
<feature type="chain" id="PRO_5046987490" evidence="4">
    <location>
        <begin position="25"/>
        <end position="1130"/>
    </location>
</feature>
<evidence type="ECO:0000259" key="5">
    <source>
        <dbReference type="PROSITE" id="PS51820"/>
    </source>
</evidence>
<dbReference type="InterPro" id="IPR006104">
    <property type="entry name" value="Glyco_hydro_2_N"/>
</dbReference>
<dbReference type="SUPFAM" id="SSF51445">
    <property type="entry name" value="(Trans)glycosidases"/>
    <property type="match status" value="1"/>
</dbReference>
<evidence type="ECO:0000313" key="6">
    <source>
        <dbReference type="EMBL" id="MFB3167613.1"/>
    </source>
</evidence>
<dbReference type="InterPro" id="IPR051913">
    <property type="entry name" value="GH2_Domain-Containing"/>
</dbReference>
<dbReference type="Gene3D" id="2.60.120.260">
    <property type="entry name" value="Galactose-binding domain-like"/>
    <property type="match status" value="1"/>
</dbReference>
<dbReference type="SMART" id="SM00758">
    <property type="entry name" value="PA14"/>
    <property type="match status" value="1"/>
</dbReference>
<keyword evidence="4" id="KW-0732">Signal</keyword>
<comment type="caution">
    <text evidence="6">The sequence shown here is derived from an EMBL/GenBank/DDBJ whole genome shotgun (WGS) entry which is preliminary data.</text>
</comment>
<evidence type="ECO:0000256" key="4">
    <source>
        <dbReference type="SAM" id="SignalP"/>
    </source>
</evidence>
<keyword evidence="7" id="KW-1185">Reference proteome</keyword>
<keyword evidence="3" id="KW-0326">Glycosidase</keyword>
<dbReference type="RefSeq" id="WP_306074294.1">
    <property type="nucleotide sequence ID" value="NZ_JAROBZ020000001.1"/>
</dbReference>
<dbReference type="Gene3D" id="3.20.20.80">
    <property type="entry name" value="Glycosidases"/>
    <property type="match status" value="1"/>
</dbReference>
<organism evidence="6 7">
    <name type="scientific">Neobacillus driksii</name>
    <dbReference type="NCBI Taxonomy" id="3035913"/>
    <lineage>
        <taxon>Bacteria</taxon>
        <taxon>Bacillati</taxon>
        <taxon>Bacillota</taxon>
        <taxon>Bacilli</taxon>
        <taxon>Bacillales</taxon>
        <taxon>Bacillaceae</taxon>
        <taxon>Neobacillus</taxon>
    </lineage>
</organism>
<dbReference type="EMBL" id="JAROBZ020000001">
    <property type="protein sequence ID" value="MFB3167613.1"/>
    <property type="molecule type" value="Genomic_DNA"/>
</dbReference>
<dbReference type="SUPFAM" id="SSF49785">
    <property type="entry name" value="Galactose-binding domain-like"/>
    <property type="match status" value="1"/>
</dbReference>
<dbReference type="PROSITE" id="PS51820">
    <property type="entry name" value="PA14"/>
    <property type="match status" value="1"/>
</dbReference>
<gene>
    <name evidence="6" type="ORF">P5G62_010885</name>
</gene>
<dbReference type="SUPFAM" id="SSF56988">
    <property type="entry name" value="Anthrax protective antigen"/>
    <property type="match status" value="1"/>
</dbReference>
<dbReference type="InterPro" id="IPR008979">
    <property type="entry name" value="Galactose-bd-like_sf"/>
</dbReference>
<dbReference type="Pfam" id="PF02837">
    <property type="entry name" value="Glyco_hydro_2_N"/>
    <property type="match status" value="1"/>
</dbReference>
<dbReference type="Gene3D" id="2.60.120.200">
    <property type="match status" value="1"/>
</dbReference>
<reference evidence="6 7" key="1">
    <citation type="submission" date="2024-05" db="EMBL/GenBank/DDBJ databases">
        <authorList>
            <person name="Venkateswaran K."/>
        </authorList>
    </citation>
    <scope>NUCLEOTIDE SEQUENCE [LARGE SCALE GENOMIC DNA]</scope>
    <source>
        <strain evidence="6 7">179-C4-2-HS</strain>
    </source>
</reference>
<dbReference type="PANTHER" id="PTHR42732:SF2">
    <property type="entry name" value="BETA-MANNOSIDASE"/>
    <property type="match status" value="1"/>
</dbReference>
<evidence type="ECO:0000256" key="1">
    <source>
        <dbReference type="ARBA" id="ARBA00007401"/>
    </source>
</evidence>
<dbReference type="SUPFAM" id="SSF49303">
    <property type="entry name" value="beta-Galactosidase/glucuronidase domain"/>
    <property type="match status" value="1"/>
</dbReference>
<proteinExistence type="inferred from homology"/>
<dbReference type="InterPro" id="IPR036156">
    <property type="entry name" value="Beta-gal/glucu_dom_sf"/>
</dbReference>
<dbReference type="InterPro" id="IPR017853">
    <property type="entry name" value="GH"/>
</dbReference>
<dbReference type="Gene3D" id="1.20.1270.90">
    <property type="entry name" value="AF1782-like"/>
    <property type="match status" value="1"/>
</dbReference>
<dbReference type="InterPro" id="IPR041542">
    <property type="entry name" value="GH43_C2"/>
</dbReference>
<dbReference type="Pfam" id="PF17851">
    <property type="entry name" value="GH43_C2"/>
    <property type="match status" value="1"/>
</dbReference>